<dbReference type="InterPro" id="IPR036985">
    <property type="entry name" value="Transglutaminase-like_sf"/>
</dbReference>
<accession>A0A8H4XPJ3</accession>
<feature type="compositionally biased region" description="Acidic residues" evidence="1">
    <location>
        <begin position="91"/>
        <end position="100"/>
    </location>
</feature>
<dbReference type="GO" id="GO:0000111">
    <property type="term" value="C:nucleotide-excision repair factor 2 complex"/>
    <property type="evidence" value="ECO:0007669"/>
    <property type="project" value="TreeGrafter"/>
</dbReference>
<evidence type="ECO:0000256" key="1">
    <source>
        <dbReference type="SAM" id="MobiDB-lite"/>
    </source>
</evidence>
<organism evidence="2 3">
    <name type="scientific">Fusarium zealandicum</name>
    <dbReference type="NCBI Taxonomy" id="1053134"/>
    <lineage>
        <taxon>Eukaryota</taxon>
        <taxon>Fungi</taxon>
        <taxon>Dikarya</taxon>
        <taxon>Ascomycota</taxon>
        <taxon>Pezizomycotina</taxon>
        <taxon>Sordariomycetes</taxon>
        <taxon>Hypocreomycetidae</taxon>
        <taxon>Hypocreales</taxon>
        <taxon>Nectriaceae</taxon>
        <taxon>Fusarium</taxon>
        <taxon>Fusarium staphyleae species complex</taxon>
    </lineage>
</organism>
<sequence length="211" mass="23824">MPPVVPRKRLRESPPPGEKRPSKTTKAKAGATQRKATLYDDLDATATPQSSKNSNSVLYGFDDNDDDESSLTSLSDDEFEDVVPAKKSEDKDDDSEDDEDIEFEDVEAPYAPLPDAPAPSGDLELTLNRDTRISLTNTFDRKGPSKRERKVRHATHCVHVMLLLWHNAVRNSWLCDPEVQATMISHLPSRLWDEVDRWRRNSGLEKKPATK</sequence>
<evidence type="ECO:0000313" key="2">
    <source>
        <dbReference type="EMBL" id="KAF4983327.1"/>
    </source>
</evidence>
<dbReference type="AlphaFoldDB" id="A0A8H4XPJ3"/>
<protein>
    <submittedName>
        <fullName evidence="2">Uncharacterized protein</fullName>
    </submittedName>
</protein>
<reference evidence="2" key="2">
    <citation type="submission" date="2020-05" db="EMBL/GenBank/DDBJ databases">
        <authorList>
            <person name="Kim H.-S."/>
            <person name="Proctor R.H."/>
            <person name="Brown D.W."/>
        </authorList>
    </citation>
    <scope>NUCLEOTIDE SEQUENCE</scope>
    <source>
        <strain evidence="2">NRRL 22465</strain>
    </source>
</reference>
<dbReference type="PANTHER" id="PTHR12135">
    <property type="entry name" value="DNA REPAIR PROTEIN XP-C / RAD4"/>
    <property type="match status" value="1"/>
</dbReference>
<comment type="caution">
    <text evidence="2">The sequence shown here is derived from an EMBL/GenBank/DDBJ whole genome shotgun (WGS) entry which is preliminary data.</text>
</comment>
<dbReference type="GO" id="GO:0003684">
    <property type="term" value="F:damaged DNA binding"/>
    <property type="evidence" value="ECO:0007669"/>
    <property type="project" value="InterPro"/>
</dbReference>
<gene>
    <name evidence="2" type="ORF">FZEAL_1242</name>
</gene>
<proteinExistence type="predicted"/>
<dbReference type="EMBL" id="JABEYC010000069">
    <property type="protein sequence ID" value="KAF4983327.1"/>
    <property type="molecule type" value="Genomic_DNA"/>
</dbReference>
<feature type="non-terminal residue" evidence="2">
    <location>
        <position position="211"/>
    </location>
</feature>
<reference evidence="2" key="1">
    <citation type="journal article" date="2020" name="BMC Genomics">
        <title>Correction to: Identification and distribution of gene clusters required for synthesis of sphingolipid metabolism inhibitors in diverse species of the filamentous fungus Fusarium.</title>
        <authorList>
            <person name="Kim H.S."/>
            <person name="Lohmar J.M."/>
            <person name="Busman M."/>
            <person name="Brown D.W."/>
            <person name="Naumann T.A."/>
            <person name="Divon H.H."/>
            <person name="Lysoe E."/>
            <person name="Uhlig S."/>
            <person name="Proctor R.H."/>
        </authorList>
    </citation>
    <scope>NUCLEOTIDE SEQUENCE</scope>
    <source>
        <strain evidence="2">NRRL 22465</strain>
    </source>
</reference>
<dbReference type="Gene3D" id="3.90.260.10">
    <property type="entry name" value="Transglutaminase-like"/>
    <property type="match status" value="1"/>
</dbReference>
<dbReference type="GO" id="GO:0003697">
    <property type="term" value="F:single-stranded DNA binding"/>
    <property type="evidence" value="ECO:0007669"/>
    <property type="project" value="TreeGrafter"/>
</dbReference>
<dbReference type="GO" id="GO:0005737">
    <property type="term" value="C:cytoplasm"/>
    <property type="evidence" value="ECO:0007669"/>
    <property type="project" value="TreeGrafter"/>
</dbReference>
<dbReference type="OrthoDB" id="300780at2759"/>
<feature type="compositionally biased region" description="Polar residues" evidence="1">
    <location>
        <begin position="46"/>
        <end position="57"/>
    </location>
</feature>
<feature type="compositionally biased region" description="Basic residues" evidence="1">
    <location>
        <begin position="1"/>
        <end position="10"/>
    </location>
</feature>
<keyword evidence="3" id="KW-1185">Reference proteome</keyword>
<evidence type="ECO:0000313" key="3">
    <source>
        <dbReference type="Proteomes" id="UP000635477"/>
    </source>
</evidence>
<dbReference type="Proteomes" id="UP000635477">
    <property type="component" value="Unassembled WGS sequence"/>
</dbReference>
<feature type="compositionally biased region" description="Acidic residues" evidence="1">
    <location>
        <begin position="62"/>
        <end position="81"/>
    </location>
</feature>
<dbReference type="GO" id="GO:0006298">
    <property type="term" value="P:mismatch repair"/>
    <property type="evidence" value="ECO:0007669"/>
    <property type="project" value="TreeGrafter"/>
</dbReference>
<feature type="region of interest" description="Disordered" evidence="1">
    <location>
        <begin position="1"/>
        <end position="100"/>
    </location>
</feature>
<dbReference type="GO" id="GO:0006289">
    <property type="term" value="P:nucleotide-excision repair"/>
    <property type="evidence" value="ECO:0007669"/>
    <property type="project" value="InterPro"/>
</dbReference>
<dbReference type="InterPro" id="IPR004583">
    <property type="entry name" value="DNA_repair_Rad4"/>
</dbReference>
<dbReference type="PANTHER" id="PTHR12135:SF2">
    <property type="entry name" value="DNA REPAIR PROTEIN RAD34"/>
    <property type="match status" value="1"/>
</dbReference>
<dbReference type="GO" id="GO:0071942">
    <property type="term" value="C:XPC complex"/>
    <property type="evidence" value="ECO:0007669"/>
    <property type="project" value="TreeGrafter"/>
</dbReference>
<name>A0A8H4XPJ3_9HYPO</name>